<reference evidence="2 3" key="1">
    <citation type="submission" date="2018-07" db="EMBL/GenBank/DDBJ databases">
        <title>Lottiidibacillus patelloidae gen. nov., sp. nov., isolated from the intestinal tract of a marine limpet and the reclassification of B. taeanensis BH030017T, B. algicola KMM 3737T and B. hwajinpoensis SW-72T as genus Lottiidibacillus.</title>
        <authorList>
            <person name="Liu R."/>
            <person name="Huang Z."/>
        </authorList>
    </citation>
    <scope>NUCLEOTIDE SEQUENCE [LARGE SCALE GENOMIC DNA]</scope>
    <source>
        <strain evidence="2 3">BH030017</strain>
    </source>
</reference>
<dbReference type="RefSeq" id="WP_113806792.1">
    <property type="nucleotide sequence ID" value="NZ_QOCW01000015.1"/>
</dbReference>
<name>A0A366XTR6_9BACI</name>
<accession>A0A366XTR6</accession>
<feature type="domain" description="EAL" evidence="1">
    <location>
        <begin position="10"/>
        <end position="264"/>
    </location>
</feature>
<organism evidence="2 3">
    <name type="scientific">Bacillus taeanensis</name>
    <dbReference type="NCBI Taxonomy" id="273032"/>
    <lineage>
        <taxon>Bacteria</taxon>
        <taxon>Bacillati</taxon>
        <taxon>Bacillota</taxon>
        <taxon>Bacilli</taxon>
        <taxon>Bacillales</taxon>
        <taxon>Bacillaceae</taxon>
        <taxon>Bacillus</taxon>
    </lineage>
</organism>
<dbReference type="Pfam" id="PF00563">
    <property type="entry name" value="EAL"/>
    <property type="match status" value="1"/>
</dbReference>
<dbReference type="InterPro" id="IPR001633">
    <property type="entry name" value="EAL_dom"/>
</dbReference>
<keyword evidence="3" id="KW-1185">Reference proteome</keyword>
<dbReference type="SMART" id="SM00052">
    <property type="entry name" value="EAL"/>
    <property type="match status" value="1"/>
</dbReference>
<dbReference type="InterPro" id="IPR050706">
    <property type="entry name" value="Cyclic-di-GMP_PDE-like"/>
</dbReference>
<dbReference type="PROSITE" id="PS50883">
    <property type="entry name" value="EAL"/>
    <property type="match status" value="1"/>
</dbReference>
<dbReference type="InterPro" id="IPR035919">
    <property type="entry name" value="EAL_sf"/>
</dbReference>
<dbReference type="Gene3D" id="3.20.20.450">
    <property type="entry name" value="EAL domain"/>
    <property type="match status" value="1"/>
</dbReference>
<gene>
    <name evidence="2" type="ORF">DS031_14510</name>
</gene>
<dbReference type="PANTHER" id="PTHR33121">
    <property type="entry name" value="CYCLIC DI-GMP PHOSPHODIESTERASE PDEF"/>
    <property type="match status" value="1"/>
</dbReference>
<proteinExistence type="predicted"/>
<evidence type="ECO:0000313" key="3">
    <source>
        <dbReference type="Proteomes" id="UP000253314"/>
    </source>
</evidence>
<dbReference type="Proteomes" id="UP000253314">
    <property type="component" value="Unassembled WGS sequence"/>
</dbReference>
<dbReference type="FunFam" id="3.20.20.450:FF:000001">
    <property type="entry name" value="Cyclic di-GMP phosphodiesterase yahA"/>
    <property type="match status" value="1"/>
</dbReference>
<evidence type="ECO:0000313" key="2">
    <source>
        <dbReference type="EMBL" id="RBW68938.1"/>
    </source>
</evidence>
<dbReference type="AlphaFoldDB" id="A0A366XTR6"/>
<dbReference type="SUPFAM" id="SSF141868">
    <property type="entry name" value="EAL domain-like"/>
    <property type="match status" value="1"/>
</dbReference>
<evidence type="ECO:0000259" key="1">
    <source>
        <dbReference type="PROSITE" id="PS50883"/>
    </source>
</evidence>
<dbReference type="EMBL" id="QOCW01000015">
    <property type="protein sequence ID" value="RBW68938.1"/>
    <property type="molecule type" value="Genomic_DNA"/>
</dbReference>
<dbReference type="CDD" id="cd01948">
    <property type="entry name" value="EAL"/>
    <property type="match status" value="1"/>
</dbReference>
<dbReference type="OrthoDB" id="9759607at2"/>
<sequence>MEELHCDNLERKIGSGIRTALENNEFQLFYQPKVKSENGEIAGVEALIRWQSSEFGNVSPSLFIPIVEKNGLIIELTEWVMMTACRQMKSWREEGVRIEKVAVNISAVLFHYHDLIGMVERVLKETKLSPSMLELEITETGLMENIENAILTLENLQKMGVSIALDDFGTGISSLTYLKELPLNTSKIDKSFIDGIPINEKDTAIMETILKLAENLDLTVVAEGVEEAEQVEFLKRKTCHYIQGYFFGRPLPPDEVKQLYGEKQASDFIIVTN</sequence>
<dbReference type="GO" id="GO:0071111">
    <property type="term" value="F:cyclic-guanylate-specific phosphodiesterase activity"/>
    <property type="evidence" value="ECO:0007669"/>
    <property type="project" value="InterPro"/>
</dbReference>
<protein>
    <recommendedName>
        <fullName evidence="1">EAL domain-containing protein</fullName>
    </recommendedName>
</protein>
<comment type="caution">
    <text evidence="2">The sequence shown here is derived from an EMBL/GenBank/DDBJ whole genome shotgun (WGS) entry which is preliminary data.</text>
</comment>
<dbReference type="PANTHER" id="PTHR33121:SF71">
    <property type="entry name" value="OXYGEN SENSOR PROTEIN DOSP"/>
    <property type="match status" value="1"/>
</dbReference>